<dbReference type="InterPro" id="IPR011009">
    <property type="entry name" value="Kinase-like_dom_sf"/>
</dbReference>
<dbReference type="InterPro" id="IPR000719">
    <property type="entry name" value="Prot_kinase_dom"/>
</dbReference>
<dbReference type="PANTHER" id="PTHR44329:SF214">
    <property type="entry name" value="PROTEIN KINASE DOMAIN-CONTAINING PROTEIN"/>
    <property type="match status" value="1"/>
</dbReference>
<evidence type="ECO:0000313" key="9">
    <source>
        <dbReference type="EMBL" id="PNH11364.1"/>
    </source>
</evidence>
<evidence type="ECO:0000256" key="6">
    <source>
        <dbReference type="PROSITE-ProRule" id="PRU10141"/>
    </source>
</evidence>
<evidence type="ECO:0000256" key="3">
    <source>
        <dbReference type="ARBA" id="ARBA00022741"/>
    </source>
</evidence>
<evidence type="ECO:0000256" key="5">
    <source>
        <dbReference type="ARBA" id="ARBA00022840"/>
    </source>
</evidence>
<accession>A0A2J8AFR7</accession>
<evidence type="ECO:0000256" key="4">
    <source>
        <dbReference type="ARBA" id="ARBA00022777"/>
    </source>
</evidence>
<dbReference type="GO" id="GO:0004674">
    <property type="term" value="F:protein serine/threonine kinase activity"/>
    <property type="evidence" value="ECO:0007669"/>
    <property type="project" value="UniProtKB-KW"/>
</dbReference>
<dbReference type="InterPro" id="IPR051681">
    <property type="entry name" value="Ser/Thr_Kinases-Pseudokinases"/>
</dbReference>
<proteinExistence type="predicted"/>
<keyword evidence="1" id="KW-0723">Serine/threonine-protein kinase</keyword>
<dbReference type="GO" id="GO:0005524">
    <property type="term" value="F:ATP binding"/>
    <property type="evidence" value="ECO:0007669"/>
    <property type="project" value="UniProtKB-UniRule"/>
</dbReference>
<dbReference type="Pfam" id="PF07714">
    <property type="entry name" value="PK_Tyr_Ser-Thr"/>
    <property type="match status" value="3"/>
</dbReference>
<organism evidence="9 10">
    <name type="scientific">Tetrabaena socialis</name>
    <dbReference type="NCBI Taxonomy" id="47790"/>
    <lineage>
        <taxon>Eukaryota</taxon>
        <taxon>Viridiplantae</taxon>
        <taxon>Chlorophyta</taxon>
        <taxon>core chlorophytes</taxon>
        <taxon>Chlorophyceae</taxon>
        <taxon>CS clade</taxon>
        <taxon>Chlamydomonadales</taxon>
        <taxon>Tetrabaenaceae</taxon>
        <taxon>Tetrabaena</taxon>
    </lineage>
</organism>
<feature type="domain" description="Protein kinase" evidence="8">
    <location>
        <begin position="244"/>
        <end position="803"/>
    </location>
</feature>
<feature type="binding site" evidence="6">
    <location>
        <position position="594"/>
    </location>
    <ligand>
        <name>ATP</name>
        <dbReference type="ChEBI" id="CHEBI:30616"/>
    </ligand>
</feature>
<evidence type="ECO:0000259" key="8">
    <source>
        <dbReference type="PROSITE" id="PS50011"/>
    </source>
</evidence>
<keyword evidence="10" id="KW-1185">Reference proteome</keyword>
<dbReference type="InterPro" id="IPR008271">
    <property type="entry name" value="Ser/Thr_kinase_AS"/>
</dbReference>
<evidence type="ECO:0000313" key="10">
    <source>
        <dbReference type="Proteomes" id="UP000236333"/>
    </source>
</evidence>
<dbReference type="Gene3D" id="3.30.200.20">
    <property type="entry name" value="Phosphorylase Kinase, domain 1"/>
    <property type="match status" value="2"/>
</dbReference>
<dbReference type="PROSITE" id="PS00107">
    <property type="entry name" value="PROTEIN_KINASE_ATP"/>
    <property type="match status" value="2"/>
</dbReference>
<reference evidence="9 10" key="1">
    <citation type="journal article" date="2017" name="Mol. Biol. Evol.">
        <title>The 4-celled Tetrabaena socialis nuclear genome reveals the essential components for genetic control of cell number at the origin of multicellularity in the volvocine lineage.</title>
        <authorList>
            <person name="Featherston J."/>
            <person name="Arakaki Y."/>
            <person name="Hanschen E.R."/>
            <person name="Ferris P.J."/>
            <person name="Michod R.E."/>
            <person name="Olson B.J.S.C."/>
            <person name="Nozaki H."/>
            <person name="Durand P.M."/>
        </authorList>
    </citation>
    <scope>NUCLEOTIDE SEQUENCE [LARGE SCALE GENOMIC DNA]</scope>
    <source>
        <strain evidence="9 10">NIES-571</strain>
    </source>
</reference>
<evidence type="ECO:0000256" key="1">
    <source>
        <dbReference type="ARBA" id="ARBA00022527"/>
    </source>
</evidence>
<protein>
    <submittedName>
        <fullName evidence="9">Putative serine/threonine-protein kinase</fullName>
    </submittedName>
</protein>
<keyword evidence="3 6" id="KW-0547">Nucleotide-binding</keyword>
<keyword evidence="4 9" id="KW-0418">Kinase</keyword>
<feature type="region of interest" description="Disordered" evidence="7">
    <location>
        <begin position="895"/>
        <end position="918"/>
    </location>
</feature>
<dbReference type="PANTHER" id="PTHR44329">
    <property type="entry name" value="SERINE/THREONINE-PROTEIN KINASE TNNI3K-RELATED"/>
    <property type="match status" value="1"/>
</dbReference>
<name>A0A2J8AFR7_9CHLO</name>
<dbReference type="PROSITE" id="PS00108">
    <property type="entry name" value="PROTEIN_KINASE_ST"/>
    <property type="match status" value="1"/>
</dbReference>
<dbReference type="InterPro" id="IPR001245">
    <property type="entry name" value="Ser-Thr/Tyr_kinase_cat_dom"/>
</dbReference>
<keyword evidence="2" id="KW-0808">Transferase</keyword>
<dbReference type="SUPFAM" id="SSF56112">
    <property type="entry name" value="Protein kinase-like (PK-like)"/>
    <property type="match status" value="2"/>
</dbReference>
<comment type="caution">
    <text evidence="9">The sequence shown here is derived from an EMBL/GenBank/DDBJ whole genome shotgun (WGS) entry which is preliminary data.</text>
</comment>
<sequence>MGEVEVQLLDGVTLRAEEVILVNARVVENFWRAPGLDILAASPAGTVAAGFVGSNIAVIADACFPEAMDIQNVEAAARPPGVPGVQSYSFGVAQPGCVNTTSAPLIRRCWPYITMIHDSILAGADPDFTGGVGANNYQVALFNVSLVCALVLKILVQVQSDFSAVCDAPLSKSALSRVDEDKASCRNTPSDILVGQAAAANEDCLRHDMQRVSSGGPTEDRSGQSCNAADASHASAAPAWDVVTLLPEVLGRGAFGRVHAGIYRGQRVAVKQVLDILDGGMQDMEHQQAAFAQELEVLGRCEHPNILRVLAACVTPPKPCIVMELMDTSLDKLLYGREEILPLPLVLHIASEIAQGLAYLHPTVLHRDLKPANVLINDPWGTQPVVKLADFGLSRLRNTILITQRPDAGTDMYSFGVCLWEMLAGARPWEGLSAVPIACQIQLLDGVMLRAEGCILGPARSVENFWRAPGLDILAASPAGTVGAGFVASNMASRAGACFPEALMIQNMAAVQRPPSVPGLQRYSLGCLRRVSRTNSTGTPGSSCTLPAASSTLPDSVYTPGLPDVVTLLPEVLGRGAFGRVHAGIYRGQRVAVKQVLDILDGGVQDVEDLQAAFAQELEVLGRCEHPNILRVLAACVTPPRPCLIMELMDTSLDKLLYGREETLPLPLPLPRPLPLPLPANVLINDPRGEQPVVKLADFGLSRLRNTILVTEHPEAGTDIYSFGVCLWEMLAGARPWEGLSAVPIACQVTLMGRRLPVPPQNVPGDSPSRWPPRLCELLEECWDKDPDRRPAAAELAKRLLQIKQNPSSQNVSRATIELALEAESYVPETIKAIKKTSNIELKLKSVPMDSFQYLAEAYATVKLGVPEEGFGFAPGVLYMASQVRKAATAAAAAGAGGADNGRGQRQQQQPHSPPPLLSLEVETVAPGSLTVKAAAEEVASPPPRLKVRRLAGGTVELSLRQHTTAPISPI</sequence>
<dbReference type="AlphaFoldDB" id="A0A2J8AFR7"/>
<dbReference type="InterPro" id="IPR017441">
    <property type="entry name" value="Protein_kinase_ATP_BS"/>
</dbReference>
<evidence type="ECO:0000256" key="7">
    <source>
        <dbReference type="SAM" id="MobiDB-lite"/>
    </source>
</evidence>
<dbReference type="Proteomes" id="UP000236333">
    <property type="component" value="Unassembled WGS sequence"/>
</dbReference>
<gene>
    <name evidence="9" type="ORF">TSOC_001754</name>
</gene>
<dbReference type="PROSITE" id="PS50011">
    <property type="entry name" value="PROTEIN_KINASE_DOM"/>
    <property type="match status" value="1"/>
</dbReference>
<dbReference type="EMBL" id="PGGS01000031">
    <property type="protein sequence ID" value="PNH11364.1"/>
    <property type="molecule type" value="Genomic_DNA"/>
</dbReference>
<dbReference type="Gene3D" id="1.10.510.10">
    <property type="entry name" value="Transferase(Phosphotransferase) domain 1"/>
    <property type="match status" value="2"/>
</dbReference>
<feature type="binding site" evidence="6">
    <location>
        <position position="271"/>
    </location>
    <ligand>
        <name>ATP</name>
        <dbReference type="ChEBI" id="CHEBI:30616"/>
    </ligand>
</feature>
<dbReference type="OrthoDB" id="536504at2759"/>
<evidence type="ECO:0000256" key="2">
    <source>
        <dbReference type="ARBA" id="ARBA00022679"/>
    </source>
</evidence>
<dbReference type="SMART" id="SM00220">
    <property type="entry name" value="S_TKc"/>
    <property type="match status" value="2"/>
</dbReference>
<keyword evidence="5 6" id="KW-0067">ATP-binding</keyword>